<name>A0A8J7SR50_9RHOB</name>
<sequence>MTGFFAGKRYWIIGASAGIGAALARELHRRRASLILSARDAGALQALAADCGDATVLPLDLGQRDTLVRAVASLAESKVDGVICTAALYDPARVAELDAARSEDLVRVNLLGSLDVARLCPPLIAAGGQLVLFGSVAGYFGLPNGQAYSATKAAIINLAESLRTELAPAIDVRLVSPGFVKTRLTDKNSFAMPALITPEQAAIAVANGLQRRSFEIHFPKRFTLGIKLLRALPYAASLRLVARL</sequence>
<evidence type="ECO:0000313" key="5">
    <source>
        <dbReference type="Proteomes" id="UP000619033"/>
    </source>
</evidence>
<dbReference type="Pfam" id="PF00106">
    <property type="entry name" value="adh_short"/>
    <property type="match status" value="1"/>
</dbReference>
<feature type="domain" description="Ketoreductase" evidence="3">
    <location>
        <begin position="8"/>
        <end position="178"/>
    </location>
</feature>
<dbReference type="EMBL" id="JAESVP010000002">
    <property type="protein sequence ID" value="MBL4927321.1"/>
    <property type="molecule type" value="Genomic_DNA"/>
</dbReference>
<dbReference type="InterPro" id="IPR020904">
    <property type="entry name" value="Sc_DH/Rdtase_CS"/>
</dbReference>
<dbReference type="InterPro" id="IPR057326">
    <property type="entry name" value="KR_dom"/>
</dbReference>
<dbReference type="AlphaFoldDB" id="A0A8J7SR50"/>
<dbReference type="GO" id="GO:0016491">
    <property type="term" value="F:oxidoreductase activity"/>
    <property type="evidence" value="ECO:0007669"/>
    <property type="project" value="UniProtKB-KW"/>
</dbReference>
<keyword evidence="5" id="KW-1185">Reference proteome</keyword>
<evidence type="ECO:0000259" key="3">
    <source>
        <dbReference type="SMART" id="SM00822"/>
    </source>
</evidence>
<dbReference type="SUPFAM" id="SSF51735">
    <property type="entry name" value="NAD(P)-binding Rossmann-fold domains"/>
    <property type="match status" value="1"/>
</dbReference>
<dbReference type="RefSeq" id="WP_202658464.1">
    <property type="nucleotide sequence ID" value="NZ_JAESVP010000002.1"/>
</dbReference>
<dbReference type="PANTHER" id="PTHR44196">
    <property type="entry name" value="DEHYDROGENASE/REDUCTASE SDR FAMILY MEMBER 7B"/>
    <property type="match status" value="1"/>
</dbReference>
<dbReference type="PANTHER" id="PTHR44196:SF1">
    <property type="entry name" value="DEHYDROGENASE_REDUCTASE SDR FAMILY MEMBER 7B"/>
    <property type="match status" value="1"/>
</dbReference>
<dbReference type="InterPro" id="IPR002347">
    <property type="entry name" value="SDR_fam"/>
</dbReference>
<proteinExistence type="inferred from homology"/>
<organism evidence="4 5">
    <name type="scientific">Fuscibacter oryzae</name>
    <dbReference type="NCBI Taxonomy" id="2803939"/>
    <lineage>
        <taxon>Bacteria</taxon>
        <taxon>Pseudomonadati</taxon>
        <taxon>Pseudomonadota</taxon>
        <taxon>Alphaproteobacteria</taxon>
        <taxon>Rhodobacterales</taxon>
        <taxon>Paracoccaceae</taxon>
        <taxon>Fuscibacter</taxon>
    </lineage>
</organism>
<dbReference type="GO" id="GO:0016020">
    <property type="term" value="C:membrane"/>
    <property type="evidence" value="ECO:0007669"/>
    <property type="project" value="TreeGrafter"/>
</dbReference>
<evidence type="ECO:0000256" key="2">
    <source>
        <dbReference type="ARBA" id="ARBA00023002"/>
    </source>
</evidence>
<evidence type="ECO:0000256" key="1">
    <source>
        <dbReference type="ARBA" id="ARBA00006484"/>
    </source>
</evidence>
<gene>
    <name evidence="4" type="ORF">JI744_04305</name>
</gene>
<comment type="caution">
    <text evidence="4">The sequence shown here is derived from an EMBL/GenBank/DDBJ whole genome shotgun (WGS) entry which is preliminary data.</text>
</comment>
<reference evidence="4" key="1">
    <citation type="submission" date="2021-01" db="EMBL/GenBank/DDBJ databases">
        <title>Genome seq and assembly of Tabrizicola sp. KVB23.</title>
        <authorList>
            <person name="Chhetri G."/>
        </authorList>
    </citation>
    <scope>NUCLEOTIDE SEQUENCE</scope>
    <source>
        <strain evidence="4">KVB23</strain>
    </source>
</reference>
<dbReference type="SMART" id="SM00822">
    <property type="entry name" value="PKS_KR"/>
    <property type="match status" value="1"/>
</dbReference>
<dbReference type="PRINTS" id="PR00081">
    <property type="entry name" value="GDHRDH"/>
</dbReference>
<protein>
    <submittedName>
        <fullName evidence="4">SDR family NAD(P)-dependent oxidoreductase</fullName>
    </submittedName>
</protein>
<evidence type="ECO:0000313" key="4">
    <source>
        <dbReference type="EMBL" id="MBL4927321.1"/>
    </source>
</evidence>
<keyword evidence="2" id="KW-0560">Oxidoreductase</keyword>
<accession>A0A8J7SR50</accession>
<dbReference type="Proteomes" id="UP000619033">
    <property type="component" value="Unassembled WGS sequence"/>
</dbReference>
<dbReference type="PROSITE" id="PS00061">
    <property type="entry name" value="ADH_SHORT"/>
    <property type="match status" value="1"/>
</dbReference>
<comment type="similarity">
    <text evidence="1">Belongs to the short-chain dehydrogenases/reductases (SDR) family.</text>
</comment>
<dbReference type="Gene3D" id="3.40.50.720">
    <property type="entry name" value="NAD(P)-binding Rossmann-like Domain"/>
    <property type="match status" value="1"/>
</dbReference>
<dbReference type="InterPro" id="IPR036291">
    <property type="entry name" value="NAD(P)-bd_dom_sf"/>
</dbReference>